<keyword evidence="1" id="KW-0812">Transmembrane</keyword>
<name>A0ABX1CEG0_9ACTN</name>
<proteinExistence type="predicted"/>
<keyword evidence="3" id="KW-1185">Reference proteome</keyword>
<reference evidence="2 3" key="1">
    <citation type="submission" date="2020-03" db="EMBL/GenBank/DDBJ databases">
        <title>Draft genome of Streptomyces sp. ventii, isolated from the Axial Seamount in the Pacific Ocean, and resequencing of the two type strains Streptomyces lonarensis strain NCL 716 and Streptomyces bohaiensis strain 11A07.</title>
        <authorList>
            <person name="Loughran R.M."/>
            <person name="Pfannmuller K.M."/>
            <person name="Wasson B.J."/>
            <person name="Deadmond M.C."/>
            <person name="Paddock B.E."/>
            <person name="Koyack M.J."/>
            <person name="Gallegos D.A."/>
            <person name="Mitchell E.A."/>
            <person name="Ushijima B."/>
            <person name="Saw J.H."/>
            <person name="Mcphail K.L."/>
            <person name="Videau P."/>
        </authorList>
    </citation>
    <scope>NUCLEOTIDE SEQUENCE [LARGE SCALE GENOMIC DNA]</scope>
    <source>
        <strain evidence="2 3">11A07</strain>
    </source>
</reference>
<dbReference type="Proteomes" id="UP000727056">
    <property type="component" value="Unassembled WGS sequence"/>
</dbReference>
<comment type="caution">
    <text evidence="2">The sequence shown here is derived from an EMBL/GenBank/DDBJ whole genome shotgun (WGS) entry which is preliminary data.</text>
</comment>
<sequence length="62" mass="6813">MADMTDLIPLARELDEFTVTPGALGFVVFAALGLAVWMLLRSMTKQLNRIDIKEPQDTSSSS</sequence>
<keyword evidence="1" id="KW-0472">Membrane</keyword>
<organism evidence="2 3">
    <name type="scientific">Streptomyces bohaiensis</name>
    <dbReference type="NCBI Taxonomy" id="1431344"/>
    <lineage>
        <taxon>Bacteria</taxon>
        <taxon>Bacillati</taxon>
        <taxon>Actinomycetota</taxon>
        <taxon>Actinomycetes</taxon>
        <taxon>Kitasatosporales</taxon>
        <taxon>Streptomycetaceae</taxon>
        <taxon>Streptomyces</taxon>
    </lineage>
</organism>
<evidence type="ECO:0000313" key="3">
    <source>
        <dbReference type="Proteomes" id="UP000727056"/>
    </source>
</evidence>
<feature type="transmembrane region" description="Helical" evidence="1">
    <location>
        <begin position="20"/>
        <end position="40"/>
    </location>
</feature>
<accession>A0ABX1CEG0</accession>
<evidence type="ECO:0000256" key="1">
    <source>
        <dbReference type="SAM" id="Phobius"/>
    </source>
</evidence>
<protein>
    <submittedName>
        <fullName evidence="2">Uncharacterized protein</fullName>
    </submittedName>
</protein>
<keyword evidence="1" id="KW-1133">Transmembrane helix</keyword>
<evidence type="ECO:0000313" key="2">
    <source>
        <dbReference type="EMBL" id="NJQ16518.1"/>
    </source>
</evidence>
<dbReference type="EMBL" id="JAAVJC010000160">
    <property type="protein sequence ID" value="NJQ16518.1"/>
    <property type="molecule type" value="Genomic_DNA"/>
</dbReference>
<gene>
    <name evidence="2" type="ORF">HCN52_16635</name>
</gene>